<dbReference type="AlphaFoldDB" id="A0A1W1CHS6"/>
<dbReference type="SUPFAM" id="SSF47598">
    <property type="entry name" value="Ribbon-helix-helix"/>
    <property type="match status" value="1"/>
</dbReference>
<dbReference type="EMBL" id="FPHN01000183">
    <property type="protein sequence ID" value="SFV65339.1"/>
    <property type="molecule type" value="Genomic_DNA"/>
</dbReference>
<dbReference type="Gene3D" id="1.20.5.780">
    <property type="entry name" value="Single helix bin"/>
    <property type="match status" value="1"/>
</dbReference>
<reference evidence="2" key="1">
    <citation type="submission" date="2016-10" db="EMBL/GenBank/DDBJ databases">
        <authorList>
            <person name="de Groot N.N."/>
        </authorList>
    </citation>
    <scope>NUCLEOTIDE SEQUENCE</scope>
</reference>
<evidence type="ECO:0008006" key="3">
    <source>
        <dbReference type="Google" id="ProtNLM"/>
    </source>
</evidence>
<dbReference type="PANTHER" id="PTHR35401:SF2">
    <property type="entry name" value="ABC-TYPE TRANSPORT SYSTEM"/>
    <property type="match status" value="1"/>
</dbReference>
<organism evidence="2">
    <name type="scientific">hydrothermal vent metagenome</name>
    <dbReference type="NCBI Taxonomy" id="652676"/>
    <lineage>
        <taxon>unclassified sequences</taxon>
        <taxon>metagenomes</taxon>
        <taxon>ecological metagenomes</taxon>
    </lineage>
</organism>
<dbReference type="InterPro" id="IPR010985">
    <property type="entry name" value="Ribbon_hlx_hlx"/>
</dbReference>
<accession>A0A1W1CHS6</accession>
<dbReference type="Pfam" id="PF08681">
    <property type="entry name" value="TacA1"/>
    <property type="match status" value="1"/>
</dbReference>
<protein>
    <recommendedName>
        <fullName evidence="3">DUF1778 domain-containing protein</fullName>
    </recommendedName>
</protein>
<dbReference type="PANTHER" id="PTHR35401">
    <property type="entry name" value="COPG FAMILY HELIX-TURN-HELIX PROTEIN-RELATED-RELATED"/>
    <property type="match status" value="1"/>
</dbReference>
<gene>
    <name evidence="2" type="ORF">MNB_SV-14-1267</name>
</gene>
<keyword evidence="1" id="KW-1277">Toxin-antitoxin system</keyword>
<dbReference type="GO" id="GO:0006355">
    <property type="term" value="P:regulation of DNA-templated transcription"/>
    <property type="evidence" value="ECO:0007669"/>
    <property type="project" value="InterPro"/>
</dbReference>
<name>A0A1W1CHS6_9ZZZZ</name>
<dbReference type="InterPro" id="IPR014795">
    <property type="entry name" value="TacA_1-like"/>
</dbReference>
<proteinExistence type="predicted"/>
<evidence type="ECO:0000256" key="1">
    <source>
        <dbReference type="ARBA" id="ARBA00022649"/>
    </source>
</evidence>
<evidence type="ECO:0000313" key="2">
    <source>
        <dbReference type="EMBL" id="SFV65339.1"/>
    </source>
</evidence>
<sequence>MSKPNDLKDARIEFKTSKDIKKLLQEVANSLGMDLSNFLISTAVQRAKEIQKEERILMISNQEWTNFQEIINKPQKPTQALKELMNLEGF</sequence>